<dbReference type="SUPFAM" id="SSF160246">
    <property type="entry name" value="EspE N-terminal domain-like"/>
    <property type="match status" value="1"/>
</dbReference>
<evidence type="ECO:0000256" key="1">
    <source>
        <dbReference type="ARBA" id="ARBA00006611"/>
    </source>
</evidence>
<dbReference type="Pfam" id="PF05157">
    <property type="entry name" value="MshEN"/>
    <property type="match status" value="1"/>
</dbReference>
<proteinExistence type="inferred from homology"/>
<feature type="domain" description="Bacterial type II secretion system protein E" evidence="4">
    <location>
        <begin position="377"/>
        <end position="391"/>
    </location>
</feature>
<dbReference type="PROSITE" id="PS00662">
    <property type="entry name" value="T2SP_E"/>
    <property type="match status" value="1"/>
</dbReference>
<dbReference type="GO" id="GO:0005886">
    <property type="term" value="C:plasma membrane"/>
    <property type="evidence" value="ECO:0007669"/>
    <property type="project" value="TreeGrafter"/>
</dbReference>
<dbReference type="AlphaFoldDB" id="A0A7V3VTI8"/>
<name>A0A7V3VTI8_9BACT</name>
<dbReference type="PANTHER" id="PTHR30258">
    <property type="entry name" value="TYPE II SECRETION SYSTEM PROTEIN GSPE-RELATED"/>
    <property type="match status" value="1"/>
</dbReference>
<dbReference type="CDD" id="cd01129">
    <property type="entry name" value="PulE-GspE-like"/>
    <property type="match status" value="1"/>
</dbReference>
<dbReference type="InterPro" id="IPR037257">
    <property type="entry name" value="T2SS_E_N_sf"/>
</dbReference>
<dbReference type="FunFam" id="3.40.50.300:FF:000398">
    <property type="entry name" value="Type IV pilus assembly ATPase PilB"/>
    <property type="match status" value="1"/>
</dbReference>
<evidence type="ECO:0000259" key="4">
    <source>
        <dbReference type="PROSITE" id="PS00662"/>
    </source>
</evidence>
<evidence type="ECO:0000313" key="5">
    <source>
        <dbReference type="EMBL" id="HGE75571.1"/>
    </source>
</evidence>
<sequence length="558" mass="62656">MTTPFKKIGEVLVSMGYITPQTLDRAVEISQKAGKMIGQVLVENHFVTWNDIADALAAQYNLPRIQEIPANIPFDTVNSIPKNLIDNYRLIPYRKDGNTIWIATDNVLNYTQVIREIRFLTSLNAKIAVISTDTFETAYQYLFGSQVDTTGITISMEEIKQEEETKEEEVESEEAPAVKMAKTLIESGISQSASDIHIEPTHSGVNVRYRIDGILRKVTTYPKVMHASVVSRIKIMSGLDISEKRLPQDGKFFTKYSNEQYDFRVSTMPTIYGEKIVTRILKVSSSEQKISSLGFSEYNANRFEELIRYPYGIILLTGPTGSGKSTTLVAAINEIKDVTKNIITVEDPVEYNIDGVNQCQVNVEAGLTYARFLRAVLRQDPDVMMIGEIRDRETALLAIEASMTGHLVLSTLHTNDAPSAISRLLNLGIDPHMIGVALIGVVGQRLVRRLCNECKKETKPNDEILKVANTFYKDLKPIAYEAVGCHLCSEGYKGRTAINEIMMITPKIRETIYSGSSDYELRELARREGMRTMFEDGVEKILKGITSYEEVSRVVRSE</sequence>
<dbReference type="GO" id="GO:0005524">
    <property type="term" value="F:ATP binding"/>
    <property type="evidence" value="ECO:0007669"/>
    <property type="project" value="UniProtKB-KW"/>
</dbReference>
<dbReference type="InterPro" id="IPR001482">
    <property type="entry name" value="T2SS/T4SS_dom"/>
</dbReference>
<dbReference type="InterPro" id="IPR007831">
    <property type="entry name" value="T2SS_GspE_N"/>
</dbReference>
<accession>A0A7V3VTI8</accession>
<dbReference type="InterPro" id="IPR003593">
    <property type="entry name" value="AAA+_ATPase"/>
</dbReference>
<keyword evidence="2" id="KW-0547">Nucleotide-binding</keyword>
<dbReference type="Gene3D" id="3.40.50.300">
    <property type="entry name" value="P-loop containing nucleotide triphosphate hydrolases"/>
    <property type="match status" value="1"/>
</dbReference>
<dbReference type="GO" id="GO:0016887">
    <property type="term" value="F:ATP hydrolysis activity"/>
    <property type="evidence" value="ECO:0007669"/>
    <property type="project" value="TreeGrafter"/>
</dbReference>
<dbReference type="EMBL" id="DTPE01000215">
    <property type="protein sequence ID" value="HGE75571.1"/>
    <property type="molecule type" value="Genomic_DNA"/>
</dbReference>
<dbReference type="Pfam" id="PF00437">
    <property type="entry name" value="T2SSE"/>
    <property type="match status" value="1"/>
</dbReference>
<comment type="similarity">
    <text evidence="1">Belongs to the GSP E family.</text>
</comment>
<reference evidence="5" key="1">
    <citation type="journal article" date="2020" name="mSystems">
        <title>Genome- and Community-Level Interaction Insights into Carbon Utilization and Element Cycling Functions of Hydrothermarchaeota in Hydrothermal Sediment.</title>
        <authorList>
            <person name="Zhou Z."/>
            <person name="Liu Y."/>
            <person name="Xu W."/>
            <person name="Pan J."/>
            <person name="Luo Z.H."/>
            <person name="Li M."/>
        </authorList>
    </citation>
    <scope>NUCLEOTIDE SEQUENCE [LARGE SCALE GENOMIC DNA]</scope>
    <source>
        <strain evidence="5">SpSt-966</strain>
    </source>
</reference>
<dbReference type="SMART" id="SM00382">
    <property type="entry name" value="AAA"/>
    <property type="match status" value="1"/>
</dbReference>
<dbReference type="FunFam" id="3.30.450.90:FF:000001">
    <property type="entry name" value="Type II secretion system ATPase GspE"/>
    <property type="match status" value="1"/>
</dbReference>
<evidence type="ECO:0000256" key="2">
    <source>
        <dbReference type="ARBA" id="ARBA00022741"/>
    </source>
</evidence>
<dbReference type="Gene3D" id="3.30.450.90">
    <property type="match status" value="1"/>
</dbReference>
<evidence type="ECO:0000256" key="3">
    <source>
        <dbReference type="ARBA" id="ARBA00022840"/>
    </source>
</evidence>
<comment type="caution">
    <text evidence="5">The sequence shown here is derived from an EMBL/GenBank/DDBJ whole genome shotgun (WGS) entry which is preliminary data.</text>
</comment>
<organism evidence="5">
    <name type="scientific">Mesoaciditoga lauensis</name>
    <dbReference type="NCBI Taxonomy" id="1495039"/>
    <lineage>
        <taxon>Bacteria</taxon>
        <taxon>Thermotogati</taxon>
        <taxon>Thermotogota</taxon>
        <taxon>Thermotogae</taxon>
        <taxon>Mesoaciditogales</taxon>
        <taxon>Mesoaciditogaceae</taxon>
        <taxon>Mesoaciditoga</taxon>
    </lineage>
</organism>
<gene>
    <name evidence="5" type="ORF">ENX73_05550</name>
</gene>
<dbReference type="InterPro" id="IPR027417">
    <property type="entry name" value="P-loop_NTPase"/>
</dbReference>
<dbReference type="SUPFAM" id="SSF52540">
    <property type="entry name" value="P-loop containing nucleoside triphosphate hydrolases"/>
    <property type="match status" value="1"/>
</dbReference>
<protein>
    <submittedName>
        <fullName evidence="5">Type II/IV secretion system protein</fullName>
    </submittedName>
</protein>
<dbReference type="Gene3D" id="3.30.300.160">
    <property type="entry name" value="Type II secretion system, protein E, N-terminal domain"/>
    <property type="match status" value="1"/>
</dbReference>
<dbReference type="PANTHER" id="PTHR30258:SF1">
    <property type="entry name" value="PROTEIN TRANSPORT PROTEIN HOFB HOMOLOG"/>
    <property type="match status" value="1"/>
</dbReference>
<keyword evidence="3" id="KW-0067">ATP-binding</keyword>